<dbReference type="RefSeq" id="WP_069702306.1">
    <property type="nucleotide sequence ID" value="NZ_MJAT01000022.1"/>
</dbReference>
<organism evidence="6 7">
    <name type="scientific">Desulfuribacillus stibiiarsenatis</name>
    <dbReference type="NCBI Taxonomy" id="1390249"/>
    <lineage>
        <taxon>Bacteria</taxon>
        <taxon>Bacillati</taxon>
        <taxon>Bacillota</taxon>
        <taxon>Desulfuribacillia</taxon>
        <taxon>Desulfuribacillales</taxon>
        <taxon>Desulfuribacillaceae</taxon>
        <taxon>Desulfuribacillus</taxon>
    </lineage>
</organism>
<dbReference type="STRING" id="1390249.BHU72_05175"/>
<proteinExistence type="predicted"/>
<dbReference type="InterPro" id="IPR051906">
    <property type="entry name" value="TolC-like"/>
</dbReference>
<dbReference type="EMBL" id="MJAT01000022">
    <property type="protein sequence ID" value="OEH85479.1"/>
    <property type="molecule type" value="Genomic_DNA"/>
</dbReference>
<evidence type="ECO:0000313" key="6">
    <source>
        <dbReference type="EMBL" id="OEH85479.1"/>
    </source>
</evidence>
<evidence type="ECO:0000256" key="4">
    <source>
        <dbReference type="ARBA" id="ARBA00023136"/>
    </source>
</evidence>
<evidence type="ECO:0008006" key="8">
    <source>
        <dbReference type="Google" id="ProtNLM"/>
    </source>
</evidence>
<dbReference type="Proteomes" id="UP000095255">
    <property type="component" value="Unassembled WGS sequence"/>
</dbReference>
<dbReference type="SUPFAM" id="SSF56954">
    <property type="entry name" value="Outer membrane efflux proteins (OEP)"/>
    <property type="match status" value="1"/>
</dbReference>
<protein>
    <recommendedName>
        <fullName evidence="8">Transporter</fullName>
    </recommendedName>
</protein>
<evidence type="ECO:0000313" key="7">
    <source>
        <dbReference type="Proteomes" id="UP000095255"/>
    </source>
</evidence>
<evidence type="ECO:0000256" key="1">
    <source>
        <dbReference type="ARBA" id="ARBA00004442"/>
    </source>
</evidence>
<reference evidence="6 7" key="1">
    <citation type="submission" date="2016-09" db="EMBL/GenBank/DDBJ databases">
        <title>Desulfuribacillus arsenicus sp. nov., an obligately anaerobic, dissimilatory arsenic- and antimonate-reducing bacterium isolated from anoxic sediments.</title>
        <authorList>
            <person name="Abin C.A."/>
            <person name="Hollibaugh J.T."/>
        </authorList>
    </citation>
    <scope>NUCLEOTIDE SEQUENCE [LARGE SCALE GENOMIC DNA]</scope>
    <source>
        <strain evidence="6 7">MLFW-2</strain>
    </source>
</reference>
<keyword evidence="4" id="KW-0472">Membrane</keyword>
<keyword evidence="7" id="KW-1185">Reference proteome</keyword>
<dbReference type="GO" id="GO:1990281">
    <property type="term" value="C:efflux pump complex"/>
    <property type="evidence" value="ECO:0007669"/>
    <property type="project" value="TreeGrafter"/>
</dbReference>
<dbReference type="GO" id="GO:0009279">
    <property type="term" value="C:cell outer membrane"/>
    <property type="evidence" value="ECO:0007669"/>
    <property type="project" value="UniProtKB-SubCell"/>
</dbReference>
<keyword evidence="3" id="KW-0812">Transmembrane</keyword>
<evidence type="ECO:0000256" key="2">
    <source>
        <dbReference type="ARBA" id="ARBA00022452"/>
    </source>
</evidence>
<dbReference type="GO" id="GO:0015288">
    <property type="term" value="F:porin activity"/>
    <property type="evidence" value="ECO:0007669"/>
    <property type="project" value="TreeGrafter"/>
</dbReference>
<gene>
    <name evidence="6" type="ORF">BHU72_05175</name>
</gene>
<evidence type="ECO:0000256" key="5">
    <source>
        <dbReference type="ARBA" id="ARBA00023237"/>
    </source>
</evidence>
<dbReference type="PANTHER" id="PTHR30026:SF20">
    <property type="entry name" value="OUTER MEMBRANE PROTEIN TOLC"/>
    <property type="match status" value="1"/>
</dbReference>
<comment type="subcellular location">
    <subcellularLocation>
        <location evidence="1">Cell outer membrane</location>
    </subcellularLocation>
</comment>
<accession>A0A1E5L665</accession>
<comment type="caution">
    <text evidence="6">The sequence shown here is derived from an EMBL/GenBank/DDBJ whole genome shotgun (WGS) entry which is preliminary data.</text>
</comment>
<dbReference type="AlphaFoldDB" id="A0A1E5L665"/>
<dbReference type="Gene3D" id="1.20.1600.10">
    <property type="entry name" value="Outer membrane efflux proteins (OEP)"/>
    <property type="match status" value="1"/>
</dbReference>
<dbReference type="OrthoDB" id="1954422at2"/>
<keyword evidence="2" id="KW-1134">Transmembrane beta strand</keyword>
<keyword evidence="5" id="KW-0998">Cell outer membrane</keyword>
<dbReference type="GO" id="GO:0015562">
    <property type="term" value="F:efflux transmembrane transporter activity"/>
    <property type="evidence" value="ECO:0007669"/>
    <property type="project" value="InterPro"/>
</dbReference>
<dbReference type="PANTHER" id="PTHR30026">
    <property type="entry name" value="OUTER MEMBRANE PROTEIN TOLC"/>
    <property type="match status" value="1"/>
</dbReference>
<name>A0A1E5L665_9FIRM</name>
<sequence>MKKYILMLIILFIIPSISFVNAEALEKGKQETAYLTIEDAVNLGIKNSITLKNMEVEVAKLYEQRKRADEIIQFFTIDAENSAGYFSTGGDAGHAVITGSIQSLVAIDRQWKIAVKRYDMEKETIEYKVLQAYQDVLRAMKDIDYINKNIERVQYDLRLVDIKNQYGMASNFEYEKAKYAVSAAKDSLQTKKALLNSKVIELAKLIGTIDVESIELTDLPQKEIVNLDLDLHISRLRSDSPLVWIGEQQAYLAQLAVDNYTFNQNTFDTYQVKKLEVEIAQNRVNITKDQMESTAKNLFAKLKEIEFSYQELITSEKSLNNMYKNAEVRMNIGMSTKLELLQLQEQILSIQVQKYNLIAQQNILNYALKKPWVMGG</sequence>
<evidence type="ECO:0000256" key="3">
    <source>
        <dbReference type="ARBA" id="ARBA00022692"/>
    </source>
</evidence>